<evidence type="ECO:0000313" key="1">
    <source>
        <dbReference type="Proteomes" id="UP000887580"/>
    </source>
</evidence>
<name>A0AC35GW41_9BILA</name>
<protein>
    <submittedName>
        <fullName evidence="2">Uncharacterized protein</fullName>
    </submittedName>
</protein>
<evidence type="ECO:0000313" key="2">
    <source>
        <dbReference type="WBParaSite" id="PS1159_v2.g9285.t1"/>
    </source>
</evidence>
<dbReference type="WBParaSite" id="PS1159_v2.g9285.t1">
    <property type="protein sequence ID" value="PS1159_v2.g9285.t1"/>
    <property type="gene ID" value="PS1159_v2.g9285"/>
</dbReference>
<organism evidence="1 2">
    <name type="scientific">Panagrolaimus sp. PS1159</name>
    <dbReference type="NCBI Taxonomy" id="55785"/>
    <lineage>
        <taxon>Eukaryota</taxon>
        <taxon>Metazoa</taxon>
        <taxon>Ecdysozoa</taxon>
        <taxon>Nematoda</taxon>
        <taxon>Chromadorea</taxon>
        <taxon>Rhabditida</taxon>
        <taxon>Tylenchina</taxon>
        <taxon>Panagrolaimomorpha</taxon>
        <taxon>Panagrolaimoidea</taxon>
        <taxon>Panagrolaimidae</taxon>
        <taxon>Panagrolaimus</taxon>
    </lineage>
</organism>
<accession>A0AC35GW41</accession>
<sequence>MRSNHSSRRSTPSNFERRRSAFNNSRSTKNTPTSSFKGKNNVIPNKQREDVGNEWIAMRRKELGNKRENLRISESTDSTPCSRSESLEIYSSPVKLNPLKRDELDLEEEDSQPFHLRGFYRRPENAINIIEESDSSQRTEPMEIDIIHSSPDSKSQQSHHSKFDKFIVETSSDSDATMIMETDNIQGDDDSDPIVSQKNAISEALQYLSYRPNDVVTRNKSTVSSNMFRSAVKRKKLAENSFVKKVKKEDDLLDIKDYDDDLVEETPSQSEVGEFEQPDDDDDGAFNEEKEENEEEHSEEGEEEEESENNESTINFDDLDEKFEVLYDFEDSSSSDDDDEDESEYEEEDKNEIKEMNDTDHDMASDFDEEEKCNNADIDFIKPNIPNTPLPELITANIISSETYDGLVYTELDNEIIIITPAKLRVKDKGTLTYEDGTGAKFIGPSFKNQKPRTFIACPQMAKEKLFFN</sequence>
<reference evidence="2" key="1">
    <citation type="submission" date="2022-11" db="UniProtKB">
        <authorList>
            <consortium name="WormBaseParasite"/>
        </authorList>
    </citation>
    <scope>IDENTIFICATION</scope>
</reference>
<dbReference type="Proteomes" id="UP000887580">
    <property type="component" value="Unplaced"/>
</dbReference>
<proteinExistence type="predicted"/>